<evidence type="ECO:0000313" key="2">
    <source>
        <dbReference type="EMBL" id="GMA93583.1"/>
    </source>
</evidence>
<gene>
    <name evidence="2" type="ORF">GCM10025881_04070</name>
</gene>
<evidence type="ECO:0000313" key="3">
    <source>
        <dbReference type="Proteomes" id="UP001157034"/>
    </source>
</evidence>
<protein>
    <submittedName>
        <fullName evidence="2">Uncharacterized protein</fullName>
    </submittedName>
</protein>
<dbReference type="EMBL" id="BSVB01000001">
    <property type="protein sequence ID" value="GMA93583.1"/>
    <property type="molecule type" value="Genomic_DNA"/>
</dbReference>
<proteinExistence type="predicted"/>
<keyword evidence="3" id="KW-1185">Reference proteome</keyword>
<sequence length="187" mass="19765">MGSLAATASAGGAPATARRRARSRGSARSLRLSPMSVTPITTSTIARPGKIEVHQMPLVTSEIDLFRSNPHSAAAVGSMPNPRKPRPARVRIASELLSVRMSGSVRVELRSTCRNMTRPVLAPMTRAASTNGSDLIRTTSARMTRKYCGMNTTVIEIAAANTPPTRLDCPPLMTIAATIASSRVGNA</sequence>
<organism evidence="2 3">
    <name type="scientific">Pseudolysinimonas kribbensis</name>
    <dbReference type="NCBI Taxonomy" id="433641"/>
    <lineage>
        <taxon>Bacteria</taxon>
        <taxon>Bacillati</taxon>
        <taxon>Actinomycetota</taxon>
        <taxon>Actinomycetes</taxon>
        <taxon>Micrococcales</taxon>
        <taxon>Microbacteriaceae</taxon>
        <taxon>Pseudolysinimonas</taxon>
    </lineage>
</organism>
<accession>A0ABQ6JZ26</accession>
<reference evidence="3" key="1">
    <citation type="journal article" date="2019" name="Int. J. Syst. Evol. Microbiol.">
        <title>The Global Catalogue of Microorganisms (GCM) 10K type strain sequencing project: providing services to taxonomists for standard genome sequencing and annotation.</title>
        <authorList>
            <consortium name="The Broad Institute Genomics Platform"/>
            <consortium name="The Broad Institute Genome Sequencing Center for Infectious Disease"/>
            <person name="Wu L."/>
            <person name="Ma J."/>
        </authorList>
    </citation>
    <scope>NUCLEOTIDE SEQUENCE [LARGE SCALE GENOMIC DNA]</scope>
    <source>
        <strain evidence="3">NBRC 108894</strain>
    </source>
</reference>
<comment type="caution">
    <text evidence="2">The sequence shown here is derived from an EMBL/GenBank/DDBJ whole genome shotgun (WGS) entry which is preliminary data.</text>
</comment>
<evidence type="ECO:0000256" key="1">
    <source>
        <dbReference type="SAM" id="MobiDB-lite"/>
    </source>
</evidence>
<feature type="region of interest" description="Disordered" evidence="1">
    <location>
        <begin position="1"/>
        <end position="31"/>
    </location>
</feature>
<feature type="compositionally biased region" description="Low complexity" evidence="1">
    <location>
        <begin position="1"/>
        <end position="16"/>
    </location>
</feature>
<name>A0ABQ6JZ26_9MICO</name>
<dbReference type="Proteomes" id="UP001157034">
    <property type="component" value="Unassembled WGS sequence"/>
</dbReference>